<dbReference type="EMBL" id="JAKEKT020000012">
    <property type="protein sequence ID" value="KAL1647441.1"/>
    <property type="molecule type" value="Genomic_DNA"/>
</dbReference>
<feature type="region of interest" description="Disordered" evidence="1">
    <location>
        <begin position="128"/>
        <end position="147"/>
    </location>
</feature>
<feature type="transmembrane region" description="Helical" evidence="2">
    <location>
        <begin position="861"/>
        <end position="882"/>
    </location>
</feature>
<sequence length="1188" mass="125599">MESDNRQQQHPPQPNRIDTTVPSASATTNDATTTSTDSPAAAITPASASAVTPSSASSSIPHPALARAASTSSRFSRMSQGTRRSRFVEALDDDRDADLDANYETGSYRGRSSVATARPGSVRSVASFASLQQRRRSRSSSLGIETGAKGATAAAARGSSVPAVGAGDGTTPTSGKRQVSFNFPLMPPPPKSGSDTTGTPTTPGFNDRTGGGRGNPFSDMYGVADSRSLNQSTASLVRDVDGVDYGDERTKGGFGADAKGAEAGMPSPKLEYFFEGNQQPGFNPTVHCPARRHFFRTRWVTSSIILISIYATVVSGLFLVVALRGPEWPMIRTSGWLTPSNASLLVAILAKTVELSFGSSIVAFIGQVLSRRGLSVRGSGKGVTLAEMSMRNWVGAPGYMVANFETVRYALFSILGIISFIAAIVATVYTSASDALVQPQLKLGALEMKIAKANVMTKFANNQYLGYNCETPIPISEDEKHRNATCLDISYAAQSYHDYQRYVAEWDSFAKNKSVGTTKETRVPAYSQYHSEIQVNGTWLDVSAFEWNGRVVNNVSLAMPHAGVLGAATDERNEILQPSELGGLGAYNLVASVPSPAIHVLCANMDRSELAPIVYTAWNYSEELDAPTWPEQISFLTSNSSINTTVVDDLFGWRKNGQNAPIFPRYPSNYNTVLNQTFLYGRESIYLLGRDGDEDVERYSLCQLKASLTPNCSTTYSAVQEGSSLSSKCDPENDPLAYINSDAGADSGSATVSLDWPWVGTEWANSMSLSNGIMDGKASIARLLTQSIIKEPELQLDRPSLAEALAVLSSTTLLLSTQDAQMDMDWPHDENILLTPETVNFNATLRERTYASGPTGEPQKLFFIVLVFAFLTNVLCLAYFIFHRGLVTDFSEPPNLFSLAVNSPPSASMAGSCGGGPAGRQWAGEWFIGESGGHLFIVPKEAVPAVVAARGNMGNAWRVEEEASWPVQQQGHHHYPPGDLNHQHHYGQIPQYNNNPGGPLAISTAMATSRSLDGGNGSDNGNANGGGLLARLKQRFSASGPPGMNVSTAYARSPDTPSSATTTTRFASSGVGGGGMPPNSAWSNRSFGGGGPGGYVGLSGGGGNNNGGSPTSSPPNGLYPTTTRGTAYTGMSGVSAYEMIGGMSGGGGGGGGNGPRMGTPGGGAAAAANTNSPISRAYSKLSRKRTFL</sequence>
<feature type="compositionally biased region" description="Gly residues" evidence="1">
    <location>
        <begin position="1148"/>
        <end position="1164"/>
    </location>
</feature>
<proteinExistence type="predicted"/>
<reference evidence="3 4" key="1">
    <citation type="journal article" date="2023" name="Plant Dis.">
        <title>First Report of Diplodia intermedia Causing Canker and Dieback Diseases on Apple Trees in Canada.</title>
        <authorList>
            <person name="Ellouze W."/>
            <person name="Ilyukhin E."/>
            <person name="Sulman M."/>
            <person name="Ali S."/>
        </authorList>
    </citation>
    <scope>NUCLEOTIDE SEQUENCE [LARGE SCALE GENOMIC DNA]</scope>
    <source>
        <strain evidence="3 4">M45-28</strain>
    </source>
</reference>
<feature type="region of interest" description="Disordered" evidence="1">
    <location>
        <begin position="1"/>
        <end position="95"/>
    </location>
</feature>
<feature type="compositionally biased region" description="Low complexity" evidence="1">
    <location>
        <begin position="1107"/>
        <end position="1116"/>
    </location>
</feature>
<feature type="compositionally biased region" description="Low complexity" evidence="1">
    <location>
        <begin position="22"/>
        <end position="79"/>
    </location>
</feature>
<feature type="compositionally biased region" description="Low complexity" evidence="1">
    <location>
        <begin position="192"/>
        <end position="204"/>
    </location>
</feature>
<feature type="compositionally biased region" description="Low complexity" evidence="1">
    <location>
        <begin position="153"/>
        <end position="165"/>
    </location>
</feature>
<keyword evidence="2" id="KW-1133">Transmembrane helix</keyword>
<dbReference type="Proteomes" id="UP001521184">
    <property type="component" value="Unassembled WGS sequence"/>
</dbReference>
<evidence type="ECO:0000256" key="1">
    <source>
        <dbReference type="SAM" id="MobiDB-lite"/>
    </source>
</evidence>
<feature type="region of interest" description="Disordered" evidence="1">
    <location>
        <begin position="153"/>
        <end position="223"/>
    </location>
</feature>
<comment type="caution">
    <text evidence="3">The sequence shown here is derived from an EMBL/GenBank/DDBJ whole genome shotgun (WGS) entry which is preliminary data.</text>
</comment>
<gene>
    <name evidence="3" type="ORF">SLS58_002771</name>
</gene>
<keyword evidence="4" id="KW-1185">Reference proteome</keyword>
<accession>A0ABR3TZ71</accession>
<feature type="transmembrane region" description="Helical" evidence="2">
    <location>
        <begin position="299"/>
        <end position="323"/>
    </location>
</feature>
<feature type="compositionally biased region" description="Polar residues" evidence="1">
    <location>
        <begin position="170"/>
        <end position="181"/>
    </location>
</feature>
<name>A0ABR3TZ71_9PEZI</name>
<organism evidence="3 4">
    <name type="scientific">Diplodia intermedia</name>
    <dbReference type="NCBI Taxonomy" id="856260"/>
    <lineage>
        <taxon>Eukaryota</taxon>
        <taxon>Fungi</taxon>
        <taxon>Dikarya</taxon>
        <taxon>Ascomycota</taxon>
        <taxon>Pezizomycotina</taxon>
        <taxon>Dothideomycetes</taxon>
        <taxon>Dothideomycetes incertae sedis</taxon>
        <taxon>Botryosphaeriales</taxon>
        <taxon>Botryosphaeriaceae</taxon>
        <taxon>Diplodia</taxon>
    </lineage>
</organism>
<feature type="region of interest" description="Disordered" evidence="1">
    <location>
        <begin position="969"/>
        <end position="1002"/>
    </location>
</feature>
<feature type="region of interest" description="Disordered" evidence="1">
    <location>
        <begin position="1048"/>
        <end position="1124"/>
    </location>
</feature>
<evidence type="ECO:0000313" key="3">
    <source>
        <dbReference type="EMBL" id="KAL1647441.1"/>
    </source>
</evidence>
<evidence type="ECO:0000256" key="2">
    <source>
        <dbReference type="SAM" id="Phobius"/>
    </source>
</evidence>
<protein>
    <recommendedName>
        <fullName evidence="5">Mcm2 3 5 family protein</fullName>
    </recommendedName>
</protein>
<evidence type="ECO:0008006" key="5">
    <source>
        <dbReference type="Google" id="ProtNLM"/>
    </source>
</evidence>
<keyword evidence="2" id="KW-0812">Transmembrane</keyword>
<feature type="region of interest" description="Disordered" evidence="1">
    <location>
        <begin position="1148"/>
        <end position="1173"/>
    </location>
</feature>
<feature type="transmembrane region" description="Helical" evidence="2">
    <location>
        <begin position="343"/>
        <end position="369"/>
    </location>
</feature>
<feature type="compositionally biased region" description="Low complexity" evidence="1">
    <location>
        <begin position="1051"/>
        <end position="1069"/>
    </location>
</feature>
<evidence type="ECO:0000313" key="4">
    <source>
        <dbReference type="Proteomes" id="UP001521184"/>
    </source>
</evidence>
<feature type="compositionally biased region" description="Gly residues" evidence="1">
    <location>
        <begin position="1087"/>
        <end position="1106"/>
    </location>
</feature>
<keyword evidence="2" id="KW-0472">Membrane</keyword>
<feature type="transmembrane region" description="Helical" evidence="2">
    <location>
        <begin position="409"/>
        <end position="429"/>
    </location>
</feature>